<feature type="compositionally biased region" description="Pro residues" evidence="1">
    <location>
        <begin position="484"/>
        <end position="493"/>
    </location>
</feature>
<accession>A0A0D9QK37</accession>
<feature type="compositionally biased region" description="Polar residues" evidence="1">
    <location>
        <begin position="363"/>
        <end position="382"/>
    </location>
</feature>
<dbReference type="AlphaFoldDB" id="A0A0D9QK37"/>
<gene>
    <name evidence="3" type="ORF">AK88_04262</name>
</gene>
<dbReference type="RefSeq" id="XP_012337295.1">
    <property type="nucleotide sequence ID" value="XM_012481872.1"/>
</dbReference>
<dbReference type="OMA" id="PRHECAT"/>
<feature type="region of interest" description="Disordered" evidence="1">
    <location>
        <begin position="301"/>
        <end position="438"/>
    </location>
</feature>
<dbReference type="OrthoDB" id="375150at2759"/>
<feature type="compositionally biased region" description="Low complexity" evidence="1">
    <location>
        <begin position="615"/>
        <end position="632"/>
    </location>
</feature>
<feature type="region of interest" description="Disordered" evidence="1">
    <location>
        <begin position="462"/>
        <end position="691"/>
    </location>
</feature>
<feature type="region of interest" description="Disordered" evidence="1">
    <location>
        <begin position="826"/>
        <end position="860"/>
    </location>
</feature>
<feature type="compositionally biased region" description="Basic and acidic residues" evidence="1">
    <location>
        <begin position="557"/>
        <end position="567"/>
    </location>
</feature>
<feature type="compositionally biased region" description="Low complexity" evidence="1">
    <location>
        <begin position="541"/>
        <end position="556"/>
    </location>
</feature>
<sequence length="1128" mass="122686">MEGDLARILAQYALDRKLTEHTEDFQSKLWDDMQYQMRLFINQLNDPNAEEHAANCSNAYWQHPLEHGQPGQSPRRMDRSKERVICRLMTQAIYFANGWTEEVKKNIGHDTHSHDIKGLMRCTIADIYKDILTEHGCEGHWGTYYAWYVVDHISEAMKETWGDQHCKKGKYKEIELKTWDMRNKMKTWLKENKQMQEQLAQEQIGDDCKGAKVKLQVGPREEEQEKREDNKTKHEVKQQVRQILGTLQIQMKAEEGKLRGSTARAPKYPSVDAEDDPQDAEIEKHIKEAVQKVEAELNEVIAKTGVARPAATTRSTASPEKKSKDTDTPGGPPAAAAAKPAATKPATTKPVTAAGGGDQQGATPSSPSQEGTSGPATSAVQPQSPPARTVPNTGPEATPGKGASGTSTATGAGSGSVGTGASSPDPTKDATGTGKCSKASQTYTVKNAGDGIHGATSSTAVSFASGAGTDDDCDKKSKDSGPGPDSPPGPGSPDPSVSTAAPAPGPAPPANPAAEQPTTPSKGTETAGTGATTGTSGAGATGDPATAHTSPVAPDTKAPKPDDDDRATTGTHIVSAANGDTNTDPFGSADFCKVDGKKKDDDSEQCHAIIGGGRRAASTRTGAAGAPTGPSAQAERGGAAGVSGTGGLELGIELPEGKSNVGGSYGPGTPQDPHTPHNTPTSPSPDVPDLTGTVLTATTPILVFVTSVILALLGYSLWKYFAHLGKQRRRTYRTVRDVPSPPVDEDILQHLQRGGPPPDYGYTLIRDRQPASTRARRRRHPRVHKRTIIELHLEVLNECEAADWENVKDDYLHILVEEFMGDGNGHSSSLDAPTTNVGLSGHNVPSTDSDATDSCPPNEDDSDPWCCMETIQLQRDRCPPNEEDPDPWSCMETVQLATDPCPPNEDDRWNCMETIQLDTEPHPHSSPRHECATPDHTNWINCIDRNKHLLRACTTQPWFLQLKLEWKQCLRAHMAANEDNGQRAFGEAATLERKKLRLWKPWVARQHKRTDTYSEEEWFQHLLNSVQEENTEETGSQREQTFHVNNIPTAQEGATHAEAEKRAPANIPLTKVKDPEQQHAHHPELRHTENLTAHKLWMLILAFVIEECELERSMQDRELYLDDLLQQL</sequence>
<organism evidence="3 4">
    <name type="scientific">Plasmodium fragile</name>
    <dbReference type="NCBI Taxonomy" id="5857"/>
    <lineage>
        <taxon>Eukaryota</taxon>
        <taxon>Sar</taxon>
        <taxon>Alveolata</taxon>
        <taxon>Apicomplexa</taxon>
        <taxon>Aconoidasida</taxon>
        <taxon>Haemosporida</taxon>
        <taxon>Plasmodiidae</taxon>
        <taxon>Plasmodium</taxon>
        <taxon>Plasmodium (Plasmodium)</taxon>
    </lineage>
</organism>
<feature type="region of interest" description="Disordered" evidence="1">
    <location>
        <begin position="255"/>
        <end position="278"/>
    </location>
</feature>
<feature type="compositionally biased region" description="Low complexity" evidence="1">
    <location>
        <begin position="333"/>
        <end position="353"/>
    </location>
</feature>
<feature type="compositionally biased region" description="Basic and acidic residues" evidence="1">
    <location>
        <begin position="592"/>
        <end position="605"/>
    </location>
</feature>
<feature type="compositionally biased region" description="Low complexity" evidence="1">
    <location>
        <begin position="397"/>
        <end position="411"/>
    </location>
</feature>
<evidence type="ECO:0000313" key="4">
    <source>
        <dbReference type="Proteomes" id="UP000054561"/>
    </source>
</evidence>
<dbReference type="EMBL" id="KQ001702">
    <property type="protein sequence ID" value="KJP86071.1"/>
    <property type="molecule type" value="Genomic_DNA"/>
</dbReference>
<keyword evidence="4" id="KW-1185">Reference proteome</keyword>
<evidence type="ECO:0000259" key="2">
    <source>
        <dbReference type="Pfam" id="PF12879"/>
    </source>
</evidence>
<feature type="compositionally biased region" description="Gly residues" evidence="1">
    <location>
        <begin position="638"/>
        <end position="649"/>
    </location>
</feature>
<feature type="compositionally biased region" description="Low complexity" evidence="1">
    <location>
        <begin position="307"/>
        <end position="318"/>
    </location>
</feature>
<feature type="compositionally biased region" description="Polar residues" evidence="1">
    <location>
        <begin position="826"/>
        <end position="849"/>
    </location>
</feature>
<name>A0A0D9QK37_PLAFR</name>
<dbReference type="VEuPathDB" id="PlasmoDB:AK88_04262"/>
<dbReference type="InterPro" id="IPR024288">
    <property type="entry name" value="SICA_C"/>
</dbReference>
<feature type="compositionally biased region" description="Basic and acidic residues" evidence="1">
    <location>
        <begin position="219"/>
        <end position="238"/>
    </location>
</feature>
<protein>
    <recommendedName>
        <fullName evidence="2">Schizont-infected cell agglutination C-terminal domain-containing protein</fullName>
    </recommendedName>
</protein>
<feature type="domain" description="Schizont-infected cell agglutination C-terminal" evidence="2">
    <location>
        <begin position="719"/>
        <end position="822"/>
    </location>
</feature>
<proteinExistence type="predicted"/>
<evidence type="ECO:0000313" key="3">
    <source>
        <dbReference type="EMBL" id="KJP86071.1"/>
    </source>
</evidence>
<feature type="region of interest" description="Disordered" evidence="1">
    <location>
        <begin position="215"/>
        <end position="238"/>
    </location>
</feature>
<dbReference type="GeneID" id="24269576"/>
<evidence type="ECO:0000256" key="1">
    <source>
        <dbReference type="SAM" id="MobiDB-lite"/>
    </source>
</evidence>
<reference evidence="3 4" key="1">
    <citation type="submission" date="2014-03" db="EMBL/GenBank/DDBJ databases">
        <title>The Genome Sequence of Plasmodium fragile nilgiri.</title>
        <authorList>
            <consortium name="The Broad Institute Genomics Platform"/>
            <consortium name="The Broad Institute Genome Sequencing Center for Infectious Disease"/>
            <person name="Neafsey D."/>
            <person name="Duraisingh M."/>
            <person name="Young S.K."/>
            <person name="Zeng Q."/>
            <person name="Gargeya S."/>
            <person name="Abouelleil A."/>
            <person name="Alvarado L."/>
            <person name="Chapman S.B."/>
            <person name="Gainer-Dewar J."/>
            <person name="Goldberg J."/>
            <person name="Griggs A."/>
            <person name="Gujja S."/>
            <person name="Hansen M."/>
            <person name="Howarth C."/>
            <person name="Imamovic A."/>
            <person name="Larimer J."/>
            <person name="Pearson M."/>
            <person name="Poon T.W."/>
            <person name="Priest M."/>
            <person name="Roberts A."/>
            <person name="Saif S."/>
            <person name="Shea T."/>
            <person name="Sykes S."/>
            <person name="Wortman J."/>
            <person name="Nusbaum C."/>
            <person name="Birren B."/>
        </authorList>
    </citation>
    <scope>NUCLEOTIDE SEQUENCE [LARGE SCALE GENOMIC DNA]</scope>
    <source>
        <strain evidence="4">nilgiri</strain>
    </source>
</reference>
<dbReference type="Pfam" id="PF12879">
    <property type="entry name" value="SICA_C"/>
    <property type="match status" value="1"/>
</dbReference>
<dbReference type="Proteomes" id="UP000054561">
    <property type="component" value="Unassembled WGS sequence"/>
</dbReference>
<feature type="compositionally biased region" description="Low complexity" evidence="1">
    <location>
        <begin position="512"/>
        <end position="535"/>
    </location>
</feature>